<dbReference type="STRING" id="126957.T1J2R1"/>
<proteinExistence type="predicted"/>
<reference evidence="1" key="2">
    <citation type="submission" date="2015-02" db="UniProtKB">
        <authorList>
            <consortium name="EnsemblMetazoa"/>
        </authorList>
    </citation>
    <scope>IDENTIFICATION</scope>
</reference>
<organism evidence="1 2">
    <name type="scientific">Strigamia maritima</name>
    <name type="common">European centipede</name>
    <name type="synonym">Geophilus maritimus</name>
    <dbReference type="NCBI Taxonomy" id="126957"/>
    <lineage>
        <taxon>Eukaryota</taxon>
        <taxon>Metazoa</taxon>
        <taxon>Ecdysozoa</taxon>
        <taxon>Arthropoda</taxon>
        <taxon>Myriapoda</taxon>
        <taxon>Chilopoda</taxon>
        <taxon>Pleurostigmophora</taxon>
        <taxon>Geophilomorpha</taxon>
        <taxon>Linotaeniidae</taxon>
        <taxon>Strigamia</taxon>
    </lineage>
</organism>
<dbReference type="eggNOG" id="KOG2342">
    <property type="taxonomic scope" value="Eukaryota"/>
</dbReference>
<dbReference type="GO" id="GO:0007030">
    <property type="term" value="P:Golgi organization"/>
    <property type="evidence" value="ECO:0007669"/>
    <property type="project" value="TreeGrafter"/>
</dbReference>
<accession>T1J2R1</accession>
<dbReference type="OMA" id="FAWRPGH"/>
<dbReference type="HOGENOM" id="CLU_047037_3_0_1"/>
<dbReference type="PANTHER" id="PTHR17985:SF8">
    <property type="entry name" value="TRANSPORT AND GOLGI ORGANIZATION PROTEIN 2 HOMOLOG"/>
    <property type="match status" value="1"/>
</dbReference>
<dbReference type="Pfam" id="PF05742">
    <property type="entry name" value="TANGO2"/>
    <property type="match status" value="1"/>
</dbReference>
<dbReference type="GO" id="GO:0009306">
    <property type="term" value="P:protein secretion"/>
    <property type="evidence" value="ECO:0007669"/>
    <property type="project" value="TreeGrafter"/>
</dbReference>
<dbReference type="InterPro" id="IPR008551">
    <property type="entry name" value="TANGO2"/>
</dbReference>
<dbReference type="EnsemblMetazoa" id="SMAR007859-RA">
    <property type="protein sequence ID" value="SMAR007859-PA"/>
    <property type="gene ID" value="SMAR007859"/>
</dbReference>
<evidence type="ECO:0000313" key="1">
    <source>
        <dbReference type="EnsemblMetazoa" id="SMAR007859-PA"/>
    </source>
</evidence>
<dbReference type="PhylomeDB" id="T1J2R1"/>
<name>T1J2R1_STRMM</name>
<protein>
    <recommendedName>
        <fullName evidence="3">Transport and Golgi organization protein 2</fullName>
    </recommendedName>
</protein>
<evidence type="ECO:0008006" key="3">
    <source>
        <dbReference type="Google" id="ProtNLM"/>
    </source>
</evidence>
<sequence length="283" mass="31739">MCVLFFLLNPNPSENGYKLILANNRDEYYTRPTKIADFWDNEPNIISGLDMEPGKEGGTWLGMTKTGRIGVLLNILQPVGQTNVEKKGRGFLVTDFLKSTKNPPEYLGDIFKEGDAYNSFNLVTIEINSTAPDATIGHYTNFSSEVPIFLTPGEHAFGNSRPQTPWKKIVVGSHKFTQVISKHKTCDSMNELIEDLIGILSDETTMLPDPQLESQTDGRGEEFSKKLSALKVIIPGIKYGTRTNTIIIVDSHNKATYVERTMKEPIDVNNPEWITTQHVFQII</sequence>
<dbReference type="AlphaFoldDB" id="T1J2R1"/>
<dbReference type="PANTHER" id="PTHR17985">
    <property type="entry name" value="SER/THR-RICH PROTEIN T10 IN DGCR REGION"/>
    <property type="match status" value="1"/>
</dbReference>
<reference evidence="2" key="1">
    <citation type="submission" date="2011-05" db="EMBL/GenBank/DDBJ databases">
        <authorList>
            <person name="Richards S.R."/>
            <person name="Qu J."/>
            <person name="Jiang H."/>
            <person name="Jhangiani S.N."/>
            <person name="Agravi P."/>
            <person name="Goodspeed R."/>
            <person name="Gross S."/>
            <person name="Mandapat C."/>
            <person name="Jackson L."/>
            <person name="Mathew T."/>
            <person name="Pu L."/>
            <person name="Thornton R."/>
            <person name="Saada N."/>
            <person name="Wilczek-Boney K.B."/>
            <person name="Lee S."/>
            <person name="Kovar C."/>
            <person name="Wu Y."/>
            <person name="Scherer S.E."/>
            <person name="Worley K.C."/>
            <person name="Muzny D.M."/>
            <person name="Gibbs R."/>
        </authorList>
    </citation>
    <scope>NUCLEOTIDE SEQUENCE</scope>
    <source>
        <strain evidence="2">Brora</strain>
    </source>
</reference>
<dbReference type="EMBL" id="JH431806">
    <property type="status" value="NOT_ANNOTATED_CDS"/>
    <property type="molecule type" value="Genomic_DNA"/>
</dbReference>
<dbReference type="GO" id="GO:0005794">
    <property type="term" value="C:Golgi apparatus"/>
    <property type="evidence" value="ECO:0007669"/>
    <property type="project" value="TreeGrafter"/>
</dbReference>
<dbReference type="Proteomes" id="UP000014500">
    <property type="component" value="Unassembled WGS sequence"/>
</dbReference>
<keyword evidence="2" id="KW-1185">Reference proteome</keyword>
<evidence type="ECO:0000313" key="2">
    <source>
        <dbReference type="Proteomes" id="UP000014500"/>
    </source>
</evidence>